<evidence type="ECO:0000313" key="4">
    <source>
        <dbReference type="Proteomes" id="UP001500979"/>
    </source>
</evidence>
<protein>
    <recommendedName>
        <fullName evidence="2">GGDEF domain-containing protein</fullName>
    </recommendedName>
</protein>
<feature type="domain" description="GGDEF" evidence="2">
    <location>
        <begin position="349"/>
        <end position="479"/>
    </location>
</feature>
<gene>
    <name evidence="3" type="ORF">GCM10010470_35920</name>
</gene>
<evidence type="ECO:0000259" key="2">
    <source>
        <dbReference type="PROSITE" id="PS50887"/>
    </source>
</evidence>
<evidence type="ECO:0000313" key="3">
    <source>
        <dbReference type="EMBL" id="GAA2797535.1"/>
    </source>
</evidence>
<dbReference type="PANTHER" id="PTHR46663">
    <property type="entry name" value="DIGUANYLATE CYCLASE DGCT-RELATED"/>
    <property type="match status" value="1"/>
</dbReference>
<dbReference type="Gene3D" id="3.30.70.270">
    <property type="match status" value="1"/>
</dbReference>
<dbReference type="CDD" id="cd01949">
    <property type="entry name" value="GGDEF"/>
    <property type="match status" value="1"/>
</dbReference>
<dbReference type="InterPro" id="IPR052163">
    <property type="entry name" value="DGC-Regulatory_Protein"/>
</dbReference>
<feature type="transmembrane region" description="Helical" evidence="1">
    <location>
        <begin position="229"/>
        <end position="246"/>
    </location>
</feature>
<keyword evidence="1" id="KW-0812">Transmembrane</keyword>
<comment type="caution">
    <text evidence="3">The sequence shown here is derived from an EMBL/GenBank/DDBJ whole genome shotgun (WGS) entry which is preliminary data.</text>
</comment>
<feature type="transmembrane region" description="Helical" evidence="1">
    <location>
        <begin position="28"/>
        <end position="47"/>
    </location>
</feature>
<dbReference type="RefSeq" id="WP_344681081.1">
    <property type="nucleotide sequence ID" value="NZ_BAAAUX010000014.1"/>
</dbReference>
<proteinExistence type="predicted"/>
<dbReference type="Pfam" id="PF00990">
    <property type="entry name" value="GGDEF"/>
    <property type="match status" value="1"/>
</dbReference>
<dbReference type="PANTHER" id="PTHR46663:SF2">
    <property type="entry name" value="GGDEF DOMAIN-CONTAINING PROTEIN"/>
    <property type="match status" value="1"/>
</dbReference>
<feature type="transmembrane region" description="Helical" evidence="1">
    <location>
        <begin position="92"/>
        <end position="111"/>
    </location>
</feature>
<accession>A0ABN3VEM7</accession>
<keyword evidence="4" id="KW-1185">Reference proteome</keyword>
<dbReference type="Proteomes" id="UP001500979">
    <property type="component" value="Unassembled WGS sequence"/>
</dbReference>
<keyword evidence="1" id="KW-1133">Transmembrane helix</keyword>
<dbReference type="InterPro" id="IPR029787">
    <property type="entry name" value="Nucleotide_cyclase"/>
</dbReference>
<organism evidence="3 4">
    <name type="scientific">Saccharopolyspora taberi</name>
    <dbReference type="NCBI Taxonomy" id="60895"/>
    <lineage>
        <taxon>Bacteria</taxon>
        <taxon>Bacillati</taxon>
        <taxon>Actinomycetota</taxon>
        <taxon>Actinomycetes</taxon>
        <taxon>Pseudonocardiales</taxon>
        <taxon>Pseudonocardiaceae</taxon>
        <taxon>Saccharopolyspora</taxon>
    </lineage>
</organism>
<reference evidence="3 4" key="1">
    <citation type="journal article" date="2019" name="Int. J. Syst. Evol. Microbiol.">
        <title>The Global Catalogue of Microorganisms (GCM) 10K type strain sequencing project: providing services to taxonomists for standard genome sequencing and annotation.</title>
        <authorList>
            <consortium name="The Broad Institute Genomics Platform"/>
            <consortium name="The Broad Institute Genome Sequencing Center for Infectious Disease"/>
            <person name="Wu L."/>
            <person name="Ma J."/>
        </authorList>
    </citation>
    <scope>NUCLEOTIDE SEQUENCE [LARGE SCALE GENOMIC DNA]</scope>
    <source>
        <strain evidence="3 4">JCM 9383</strain>
    </source>
</reference>
<dbReference type="SMART" id="SM00267">
    <property type="entry name" value="GGDEF"/>
    <property type="match status" value="1"/>
</dbReference>
<dbReference type="SUPFAM" id="SSF55073">
    <property type="entry name" value="Nucleotide cyclase"/>
    <property type="match status" value="1"/>
</dbReference>
<dbReference type="InterPro" id="IPR043128">
    <property type="entry name" value="Rev_trsase/Diguanyl_cyclase"/>
</dbReference>
<keyword evidence="1" id="KW-0472">Membrane</keyword>
<name>A0ABN3VEM7_9PSEU</name>
<feature type="transmembrane region" description="Helical" evidence="1">
    <location>
        <begin position="288"/>
        <end position="306"/>
    </location>
</feature>
<feature type="transmembrane region" description="Helical" evidence="1">
    <location>
        <begin position="164"/>
        <end position="189"/>
    </location>
</feature>
<dbReference type="NCBIfam" id="TIGR00254">
    <property type="entry name" value="GGDEF"/>
    <property type="match status" value="1"/>
</dbReference>
<feature type="transmembrane region" description="Helical" evidence="1">
    <location>
        <begin position="196"/>
        <end position="217"/>
    </location>
</feature>
<dbReference type="PROSITE" id="PS50887">
    <property type="entry name" value="GGDEF"/>
    <property type="match status" value="1"/>
</dbReference>
<feature type="transmembrane region" description="Helical" evidence="1">
    <location>
        <begin position="258"/>
        <end position="276"/>
    </location>
</feature>
<dbReference type="EMBL" id="BAAAUX010000014">
    <property type="protein sequence ID" value="GAA2797535.1"/>
    <property type="molecule type" value="Genomic_DNA"/>
</dbReference>
<sequence length="485" mass="52544">MAVSVAVVATAAVVLVLSGFLPPRISELVADLTGVLGSVAAAAAFAWTGWCRTGDERRWRWLMVVALAWFTTAHSLWAWYRGIDPMTFPNAANALYLGLPLFAFFAVLSLVKKDHGKTDEHGVAPPRAVVMLDGLIIAGSLLALSWKLAFDSVRHADGVRVGRLVMVASYTMADLVLIVVAVLFAVALCGILRLPLLWLVSGLVAIGLSDTAYVYTIGHSLTAPPLADVGYMLGPMLFLLAAFAPGRRFSRIKLRMPLLFLPYVPFALVCGFTLFTTISTGQPQVGEVYALIGVVALVVLRQLMTLRQLSAARQQLAYQATHDPLTGASNRNLLLFRLGKALPRDQHDRRVGLLYADLDHFKEINDLLGHEAGDTALRVVAARIRSRIRPADTLARMGGDEFVVLLDPAPDDPGDFGRRVQSAFDDPVRIGDCSCTISISLGYAELDDGDTADDALARADEAMYAAKAAGRNGMRVDVQRPFTFR</sequence>
<evidence type="ECO:0000256" key="1">
    <source>
        <dbReference type="SAM" id="Phobius"/>
    </source>
</evidence>
<dbReference type="InterPro" id="IPR000160">
    <property type="entry name" value="GGDEF_dom"/>
</dbReference>
<feature type="transmembrane region" description="Helical" evidence="1">
    <location>
        <begin position="123"/>
        <end position="144"/>
    </location>
</feature>
<feature type="transmembrane region" description="Helical" evidence="1">
    <location>
        <begin position="59"/>
        <end position="80"/>
    </location>
</feature>